<dbReference type="Pfam" id="PF02469">
    <property type="entry name" value="Fasciclin"/>
    <property type="match status" value="1"/>
</dbReference>
<evidence type="ECO:0000256" key="3">
    <source>
        <dbReference type="ARBA" id="ARBA00022475"/>
    </source>
</evidence>
<organism evidence="13 14">
    <name type="scientific">Castilleja foliolosa</name>
    <dbReference type="NCBI Taxonomy" id="1961234"/>
    <lineage>
        <taxon>Eukaryota</taxon>
        <taxon>Viridiplantae</taxon>
        <taxon>Streptophyta</taxon>
        <taxon>Embryophyta</taxon>
        <taxon>Tracheophyta</taxon>
        <taxon>Spermatophyta</taxon>
        <taxon>Magnoliopsida</taxon>
        <taxon>eudicotyledons</taxon>
        <taxon>Gunneridae</taxon>
        <taxon>Pentapetalae</taxon>
        <taxon>asterids</taxon>
        <taxon>lamiids</taxon>
        <taxon>Lamiales</taxon>
        <taxon>Orobanchaceae</taxon>
        <taxon>Pedicularideae</taxon>
        <taxon>Castillejinae</taxon>
        <taxon>Castilleja</taxon>
    </lineage>
</organism>
<reference evidence="14" key="1">
    <citation type="journal article" date="2024" name="IScience">
        <title>Strigolactones Initiate the Formation of Haustorium-like Structures in Castilleja.</title>
        <authorList>
            <person name="Buerger M."/>
            <person name="Peterson D."/>
            <person name="Chory J."/>
        </authorList>
    </citation>
    <scope>NUCLEOTIDE SEQUENCE [LARGE SCALE GENOMIC DNA]</scope>
</reference>
<dbReference type="PANTHER" id="PTHR32077">
    <property type="entry name" value="FASCICLIN-LIKE ARABINOGALACTAN PROTEIN"/>
    <property type="match status" value="1"/>
</dbReference>
<dbReference type="InterPro" id="IPR000782">
    <property type="entry name" value="FAS1_domain"/>
</dbReference>
<feature type="compositionally biased region" description="Gly residues" evidence="10">
    <location>
        <begin position="220"/>
        <end position="232"/>
    </location>
</feature>
<dbReference type="FunFam" id="2.30.180.10:FF:000006">
    <property type="entry name" value="Fasciclin-like arabinogalactan protein 11"/>
    <property type="match status" value="1"/>
</dbReference>
<gene>
    <name evidence="13" type="ORF">CASFOL_008103</name>
</gene>
<dbReference type="GO" id="GO:0005886">
    <property type="term" value="C:plasma membrane"/>
    <property type="evidence" value="ECO:0007669"/>
    <property type="project" value="UniProtKB-SubCell"/>
</dbReference>
<evidence type="ECO:0000256" key="1">
    <source>
        <dbReference type="ARBA" id="ARBA00004609"/>
    </source>
</evidence>
<feature type="signal peptide" evidence="11">
    <location>
        <begin position="1"/>
        <end position="43"/>
    </location>
</feature>
<keyword evidence="4" id="KW-0449">Lipoprotein</keyword>
<keyword evidence="6" id="KW-0654">Proteoglycan</keyword>
<dbReference type="AlphaFoldDB" id="A0ABD3DY02"/>
<sequence>MPIIFLTLTHINTKPPKMAAPPLSSALLILLISLTTLLPAAHSQSAPAPAPSGPINITGILDKAGQYTQFIRLLTDTQSDVQINNQVNNSHDGMTVFAPSDNAFNNLPAGALNNLTSQQHVQLVLYHICPKFYSLDNLQTVSNPVRTQASGQDNRVFGLFFSGAANQVNVSTGIVETPIYNALRKDFPLAVYQVDRVLLPREFYEAAPPAAAPPANSTRSGGGGSRGGGGGVAPSTGNPAGNGGGKMGVGLGLVVGFCLLCMGLLTS</sequence>
<evidence type="ECO:0000256" key="8">
    <source>
        <dbReference type="ARBA" id="ARBA00023180"/>
    </source>
</evidence>
<evidence type="ECO:0000256" key="11">
    <source>
        <dbReference type="SAM" id="SignalP"/>
    </source>
</evidence>
<keyword evidence="8" id="KW-0325">Glycoprotein</keyword>
<evidence type="ECO:0000256" key="2">
    <source>
        <dbReference type="ARBA" id="ARBA00007843"/>
    </source>
</evidence>
<dbReference type="SUPFAM" id="SSF82153">
    <property type="entry name" value="FAS1 domain"/>
    <property type="match status" value="1"/>
</dbReference>
<keyword evidence="7" id="KW-0472">Membrane</keyword>
<protein>
    <recommendedName>
        <fullName evidence="12">FAS1 domain-containing protein</fullName>
    </recommendedName>
</protein>
<dbReference type="PANTHER" id="PTHR32077:SF54">
    <property type="entry name" value="FASCICLIN-LIKE ARABINOGALACTAN PROTEIN 13-RELATED"/>
    <property type="match status" value="1"/>
</dbReference>
<evidence type="ECO:0000256" key="6">
    <source>
        <dbReference type="ARBA" id="ARBA00022974"/>
    </source>
</evidence>
<evidence type="ECO:0000313" key="13">
    <source>
        <dbReference type="EMBL" id="KAL3647135.1"/>
    </source>
</evidence>
<evidence type="ECO:0000256" key="10">
    <source>
        <dbReference type="SAM" id="MobiDB-lite"/>
    </source>
</evidence>
<dbReference type="SMART" id="SM00554">
    <property type="entry name" value="FAS1"/>
    <property type="match status" value="1"/>
</dbReference>
<keyword evidence="14" id="KW-1185">Reference proteome</keyword>
<evidence type="ECO:0000259" key="12">
    <source>
        <dbReference type="PROSITE" id="PS50213"/>
    </source>
</evidence>
<dbReference type="PROSITE" id="PS50213">
    <property type="entry name" value="FAS1"/>
    <property type="match status" value="1"/>
</dbReference>
<dbReference type="InterPro" id="IPR036378">
    <property type="entry name" value="FAS1_dom_sf"/>
</dbReference>
<dbReference type="Gene3D" id="2.30.180.10">
    <property type="entry name" value="FAS1 domain"/>
    <property type="match status" value="1"/>
</dbReference>
<name>A0ABD3DY02_9LAMI</name>
<keyword evidence="3" id="KW-1003">Cell membrane</keyword>
<comment type="caution">
    <text evidence="13">The sequence shown here is derived from an EMBL/GenBank/DDBJ whole genome shotgun (WGS) entry which is preliminary data.</text>
</comment>
<dbReference type="InterPro" id="IPR045003">
    <property type="entry name" value="FLA_A"/>
</dbReference>
<feature type="region of interest" description="Disordered" evidence="10">
    <location>
        <begin position="209"/>
        <end position="239"/>
    </location>
</feature>
<keyword evidence="5 11" id="KW-0732">Signal</keyword>
<evidence type="ECO:0000256" key="7">
    <source>
        <dbReference type="ARBA" id="ARBA00023136"/>
    </source>
</evidence>
<evidence type="ECO:0000313" key="14">
    <source>
        <dbReference type="Proteomes" id="UP001632038"/>
    </source>
</evidence>
<proteinExistence type="inferred from homology"/>
<evidence type="ECO:0000256" key="4">
    <source>
        <dbReference type="ARBA" id="ARBA00022622"/>
    </source>
</evidence>
<feature type="chain" id="PRO_5044875924" description="FAS1 domain-containing protein" evidence="11">
    <location>
        <begin position="44"/>
        <end position="267"/>
    </location>
</feature>
<comment type="function">
    <text evidence="9">May be a cell surface adhesion protein.</text>
</comment>
<keyword evidence="4" id="KW-0336">GPI-anchor</keyword>
<comment type="subcellular location">
    <subcellularLocation>
        <location evidence="1">Cell membrane</location>
        <topology evidence="1">Lipid-anchor</topology>
        <topology evidence="1">GPI-anchor</topology>
    </subcellularLocation>
</comment>
<accession>A0ABD3DY02</accession>
<comment type="similarity">
    <text evidence="2">Belongs to the fasciclin-like AGP family.</text>
</comment>
<feature type="domain" description="FAS1" evidence="12">
    <location>
        <begin position="54"/>
        <end position="198"/>
    </location>
</feature>
<dbReference type="Proteomes" id="UP001632038">
    <property type="component" value="Unassembled WGS sequence"/>
</dbReference>
<dbReference type="EMBL" id="JAVIJP010000009">
    <property type="protein sequence ID" value="KAL3647135.1"/>
    <property type="molecule type" value="Genomic_DNA"/>
</dbReference>
<dbReference type="GO" id="GO:0009834">
    <property type="term" value="P:plant-type secondary cell wall biogenesis"/>
    <property type="evidence" value="ECO:0007669"/>
    <property type="project" value="UniProtKB-ARBA"/>
</dbReference>
<evidence type="ECO:0000256" key="9">
    <source>
        <dbReference type="ARBA" id="ARBA00024686"/>
    </source>
</evidence>
<dbReference type="GO" id="GO:0098552">
    <property type="term" value="C:side of membrane"/>
    <property type="evidence" value="ECO:0007669"/>
    <property type="project" value="UniProtKB-KW"/>
</dbReference>
<evidence type="ECO:0000256" key="5">
    <source>
        <dbReference type="ARBA" id="ARBA00022729"/>
    </source>
</evidence>